<evidence type="ECO:0000256" key="1">
    <source>
        <dbReference type="SAM" id="MobiDB-lite"/>
    </source>
</evidence>
<protein>
    <submittedName>
        <fullName evidence="2">Uncharacterized protein</fullName>
    </submittedName>
</protein>
<sequence length="399" mass="44419">MKILLAKLPNAKGIPGTLSSKENDLPGETLPRGICRWWERSVGKTAASGQKIENWVSDEQEKVKNGAVVRAGGSKSEEDIDAMRRKDSTHVPREQHTRAACGSGRETTSGRRTRKERQKERNENGLNVRNTTSNLEYEEEGRRDANSPRIRRKDEATFLGGREEEWKKAAKSWRDTRKGKSLKKQHEVSGKTDNLQHCVYLSKIDLKEDRRGFSEIAGPCVIGAESAALWRNVDAVAAEDRGGRANTNSNEQQHRVPPRYLADSKIATAFSSTRVSRSSANNNLARHELSWGLLECEKVDDTERERILAKWRNDPRLVGFVNKPVPVDYAHPRASHRKPCQNPVGFAAESGQTLGFDNVPSRANRSPRVSSRTTGSRPIPSPTGPASRSNDPGNGRMCV</sequence>
<reference evidence="2 3" key="1">
    <citation type="submission" date="2015-07" db="EMBL/GenBank/DDBJ databases">
        <title>The genome of Dufourea novaeangliae.</title>
        <authorList>
            <person name="Pan H."/>
            <person name="Kapheim K."/>
        </authorList>
    </citation>
    <scope>NUCLEOTIDE SEQUENCE [LARGE SCALE GENOMIC DNA]</scope>
    <source>
        <strain evidence="2">0120121106</strain>
        <tissue evidence="2">Whole body</tissue>
    </source>
</reference>
<name>A0A154PQY1_DUFNO</name>
<evidence type="ECO:0000313" key="2">
    <source>
        <dbReference type="EMBL" id="KZC13678.1"/>
    </source>
</evidence>
<organism evidence="2 3">
    <name type="scientific">Dufourea novaeangliae</name>
    <name type="common">Sweat bee</name>
    <dbReference type="NCBI Taxonomy" id="178035"/>
    <lineage>
        <taxon>Eukaryota</taxon>
        <taxon>Metazoa</taxon>
        <taxon>Ecdysozoa</taxon>
        <taxon>Arthropoda</taxon>
        <taxon>Hexapoda</taxon>
        <taxon>Insecta</taxon>
        <taxon>Pterygota</taxon>
        <taxon>Neoptera</taxon>
        <taxon>Endopterygota</taxon>
        <taxon>Hymenoptera</taxon>
        <taxon>Apocrita</taxon>
        <taxon>Aculeata</taxon>
        <taxon>Apoidea</taxon>
        <taxon>Anthophila</taxon>
        <taxon>Halictidae</taxon>
        <taxon>Rophitinae</taxon>
        <taxon>Dufourea</taxon>
    </lineage>
</organism>
<dbReference type="AlphaFoldDB" id="A0A154PQY1"/>
<feature type="compositionally biased region" description="Basic and acidic residues" evidence="1">
    <location>
        <begin position="75"/>
        <end position="97"/>
    </location>
</feature>
<feature type="compositionally biased region" description="Polar residues" evidence="1">
    <location>
        <begin position="351"/>
        <end position="376"/>
    </location>
</feature>
<feature type="region of interest" description="Disordered" evidence="1">
    <location>
        <begin position="351"/>
        <end position="399"/>
    </location>
</feature>
<proteinExistence type="predicted"/>
<feature type="compositionally biased region" description="Polar residues" evidence="1">
    <location>
        <begin position="124"/>
        <end position="135"/>
    </location>
</feature>
<dbReference type="EMBL" id="KQ435007">
    <property type="protein sequence ID" value="KZC13678.1"/>
    <property type="molecule type" value="Genomic_DNA"/>
</dbReference>
<dbReference type="Proteomes" id="UP000076502">
    <property type="component" value="Unassembled WGS sequence"/>
</dbReference>
<accession>A0A154PQY1</accession>
<gene>
    <name evidence="2" type="ORF">WN55_05231</name>
</gene>
<evidence type="ECO:0000313" key="3">
    <source>
        <dbReference type="Proteomes" id="UP000076502"/>
    </source>
</evidence>
<feature type="region of interest" description="Disordered" evidence="1">
    <location>
        <begin position="70"/>
        <end position="155"/>
    </location>
</feature>
<feature type="compositionally biased region" description="Basic and acidic residues" evidence="1">
    <location>
        <begin position="140"/>
        <end position="155"/>
    </location>
</feature>
<keyword evidence="3" id="KW-1185">Reference proteome</keyword>